<organism evidence="6 7">
    <name type="scientific">Mucilaginibacter sabulilitoris</name>
    <dbReference type="NCBI Taxonomy" id="1173583"/>
    <lineage>
        <taxon>Bacteria</taxon>
        <taxon>Pseudomonadati</taxon>
        <taxon>Bacteroidota</taxon>
        <taxon>Sphingobacteriia</taxon>
        <taxon>Sphingobacteriales</taxon>
        <taxon>Sphingobacteriaceae</taxon>
        <taxon>Mucilaginibacter</taxon>
    </lineage>
</organism>
<name>A0ABZ0TJ14_9SPHI</name>
<keyword evidence="1" id="KW-0805">Transcription regulation</keyword>
<evidence type="ECO:0000256" key="2">
    <source>
        <dbReference type="ARBA" id="ARBA00023125"/>
    </source>
</evidence>
<dbReference type="PANTHER" id="PTHR47506">
    <property type="entry name" value="TRANSCRIPTIONAL REGULATORY PROTEIN"/>
    <property type="match status" value="1"/>
</dbReference>
<keyword evidence="7" id="KW-1185">Reference proteome</keyword>
<dbReference type="PRINTS" id="PR00455">
    <property type="entry name" value="HTHTETR"/>
</dbReference>
<dbReference type="PROSITE" id="PS50977">
    <property type="entry name" value="HTH_TETR_2"/>
    <property type="match status" value="1"/>
</dbReference>
<protein>
    <submittedName>
        <fullName evidence="6">TetR/AcrR family transcriptional regulator</fullName>
    </submittedName>
</protein>
<dbReference type="Proteomes" id="UP001324380">
    <property type="component" value="Chromosome"/>
</dbReference>
<evidence type="ECO:0000256" key="1">
    <source>
        <dbReference type="ARBA" id="ARBA00023015"/>
    </source>
</evidence>
<evidence type="ECO:0000313" key="7">
    <source>
        <dbReference type="Proteomes" id="UP001324380"/>
    </source>
</evidence>
<feature type="domain" description="HTH tetR-type" evidence="5">
    <location>
        <begin position="4"/>
        <end position="64"/>
    </location>
</feature>
<sequence>MRTKPVRESIMRTAARLFYQNGYSNTGINQIVEEAGVAKSSLYHNFRSKEDLLIAYLEETGTETLGLLKQAADGYHTPKDKILAVFDYLKTIMLNNDFYGCHFLNMVYEMPQSAIRVREQVEKQKDSVRELFWEILKPIDKELLADEIYILFEGALISNKVHDDPWPVISARKVAEKII</sequence>
<evidence type="ECO:0000313" key="6">
    <source>
        <dbReference type="EMBL" id="WPU93180.1"/>
    </source>
</evidence>
<proteinExistence type="predicted"/>
<dbReference type="InterPro" id="IPR036271">
    <property type="entry name" value="Tet_transcr_reg_TetR-rel_C_sf"/>
</dbReference>
<dbReference type="SUPFAM" id="SSF48498">
    <property type="entry name" value="Tetracyclin repressor-like, C-terminal domain"/>
    <property type="match status" value="1"/>
</dbReference>
<dbReference type="EMBL" id="CP139558">
    <property type="protein sequence ID" value="WPU93180.1"/>
    <property type="molecule type" value="Genomic_DNA"/>
</dbReference>
<keyword evidence="3" id="KW-0804">Transcription</keyword>
<evidence type="ECO:0000256" key="3">
    <source>
        <dbReference type="ARBA" id="ARBA00023163"/>
    </source>
</evidence>
<dbReference type="PANTHER" id="PTHR47506:SF3">
    <property type="entry name" value="HTH-TYPE TRANSCRIPTIONAL REGULATOR LMRA"/>
    <property type="match status" value="1"/>
</dbReference>
<dbReference type="SUPFAM" id="SSF46689">
    <property type="entry name" value="Homeodomain-like"/>
    <property type="match status" value="1"/>
</dbReference>
<keyword evidence="2 4" id="KW-0238">DNA-binding</keyword>
<gene>
    <name evidence="6" type="ORF">SNE25_28070</name>
</gene>
<dbReference type="InterPro" id="IPR009057">
    <property type="entry name" value="Homeodomain-like_sf"/>
</dbReference>
<dbReference type="InterPro" id="IPR001647">
    <property type="entry name" value="HTH_TetR"/>
</dbReference>
<evidence type="ECO:0000256" key="4">
    <source>
        <dbReference type="PROSITE-ProRule" id="PRU00335"/>
    </source>
</evidence>
<evidence type="ECO:0000259" key="5">
    <source>
        <dbReference type="PROSITE" id="PS50977"/>
    </source>
</evidence>
<dbReference type="RefSeq" id="WP_321562332.1">
    <property type="nucleotide sequence ID" value="NZ_CP139558.1"/>
</dbReference>
<reference evidence="6 7" key="1">
    <citation type="submission" date="2023-11" db="EMBL/GenBank/DDBJ databases">
        <title>Analysis of the Genomes of Mucilaginibacter gossypii cycad 4 and M. sabulilitoris SNA2: microbes with the potential for plant growth promotion.</title>
        <authorList>
            <person name="Hirsch A.M."/>
            <person name="Humm E."/>
            <person name="Rubbi M."/>
            <person name="Del Vecchio G."/>
            <person name="Ha S.M."/>
            <person name="Pellegrini M."/>
            <person name="Gunsalus R.P."/>
        </authorList>
    </citation>
    <scope>NUCLEOTIDE SEQUENCE [LARGE SCALE GENOMIC DNA]</scope>
    <source>
        <strain evidence="6 7">SNA2</strain>
    </source>
</reference>
<dbReference type="Gene3D" id="1.10.357.10">
    <property type="entry name" value="Tetracycline Repressor, domain 2"/>
    <property type="match status" value="1"/>
</dbReference>
<dbReference type="Pfam" id="PF00440">
    <property type="entry name" value="TetR_N"/>
    <property type="match status" value="1"/>
</dbReference>
<accession>A0ABZ0TJ14</accession>
<feature type="DNA-binding region" description="H-T-H motif" evidence="4">
    <location>
        <begin position="27"/>
        <end position="46"/>
    </location>
</feature>